<accession>A0A9W7F236</accession>
<feature type="region of interest" description="Disordered" evidence="1">
    <location>
        <begin position="1"/>
        <end position="27"/>
    </location>
</feature>
<feature type="transmembrane region" description="Helical" evidence="2">
    <location>
        <begin position="82"/>
        <end position="102"/>
    </location>
</feature>
<keyword evidence="2" id="KW-1133">Transmembrane helix</keyword>
<proteinExistence type="predicted"/>
<name>A0A9W7F236_9STRA</name>
<feature type="transmembrane region" description="Helical" evidence="2">
    <location>
        <begin position="114"/>
        <end position="135"/>
    </location>
</feature>
<feature type="transmembrane region" description="Helical" evidence="2">
    <location>
        <begin position="53"/>
        <end position="76"/>
    </location>
</feature>
<reference evidence="4" key="1">
    <citation type="journal article" date="2023" name="Commun. Biol.">
        <title>Genome analysis of Parmales, the sister group of diatoms, reveals the evolutionary specialization of diatoms from phago-mixotrophs to photoautotrophs.</title>
        <authorList>
            <person name="Ban H."/>
            <person name="Sato S."/>
            <person name="Yoshikawa S."/>
            <person name="Yamada K."/>
            <person name="Nakamura Y."/>
            <person name="Ichinomiya M."/>
            <person name="Sato N."/>
            <person name="Blanc-Mathieu R."/>
            <person name="Endo H."/>
            <person name="Kuwata A."/>
            <person name="Ogata H."/>
        </authorList>
    </citation>
    <scope>NUCLEOTIDE SEQUENCE [LARGE SCALE GENOMIC DNA]</scope>
    <source>
        <strain evidence="4">NIES 3701</strain>
    </source>
</reference>
<organism evidence="3 4">
    <name type="scientific">Triparma strigata</name>
    <dbReference type="NCBI Taxonomy" id="1606541"/>
    <lineage>
        <taxon>Eukaryota</taxon>
        <taxon>Sar</taxon>
        <taxon>Stramenopiles</taxon>
        <taxon>Ochrophyta</taxon>
        <taxon>Bolidophyceae</taxon>
        <taxon>Parmales</taxon>
        <taxon>Triparmaceae</taxon>
        <taxon>Triparma</taxon>
    </lineage>
</organism>
<keyword evidence="2" id="KW-0812">Transmembrane</keyword>
<sequence length="347" mass="38402">MQAYPNPPTAGSVQMTALPTGGAPPRSASLQIAVPEPQTWMGIPMQNEKKARLVKIVMVLAAIGALGELVQFLVALTNDNQVSSSVQLILNLFIALSIPYCGWRGAKDDDQSMLCWFCGCNFAEACYTVMIVIYIHQHISYWTDVCEMCEDSVDFDFDNEADMNDQLLYLTVHECLADESRNSNIDPEYCTSENFRRLHNLLTEVEAVQIPLALMNLVMFYYGNKLYRIHDSTHPDIIPTQTINNRNRPDMPQLIEAQVSFSENRPQMGSNGVGNSFPPEKDPYATYAAIPFAGEARSTNGLGSVDFDNESRGNAAIFTTAAVQPGYGNSTYALTPTSNTQPQSRNL</sequence>
<dbReference type="OrthoDB" id="193213at2759"/>
<comment type="caution">
    <text evidence="3">The sequence shown here is derived from an EMBL/GenBank/DDBJ whole genome shotgun (WGS) entry which is preliminary data.</text>
</comment>
<protein>
    <submittedName>
        <fullName evidence="3">Uncharacterized protein</fullName>
    </submittedName>
</protein>
<keyword evidence="2" id="KW-0472">Membrane</keyword>
<keyword evidence="4" id="KW-1185">Reference proteome</keyword>
<gene>
    <name evidence="3" type="ORF">TrST_g6753</name>
</gene>
<evidence type="ECO:0000313" key="4">
    <source>
        <dbReference type="Proteomes" id="UP001165085"/>
    </source>
</evidence>
<evidence type="ECO:0000256" key="2">
    <source>
        <dbReference type="SAM" id="Phobius"/>
    </source>
</evidence>
<evidence type="ECO:0000256" key="1">
    <source>
        <dbReference type="SAM" id="MobiDB-lite"/>
    </source>
</evidence>
<dbReference type="AlphaFoldDB" id="A0A9W7F236"/>
<dbReference type="EMBL" id="BRXY01000509">
    <property type="protein sequence ID" value="GMH98143.1"/>
    <property type="molecule type" value="Genomic_DNA"/>
</dbReference>
<dbReference type="Proteomes" id="UP001165085">
    <property type="component" value="Unassembled WGS sequence"/>
</dbReference>
<evidence type="ECO:0000313" key="3">
    <source>
        <dbReference type="EMBL" id="GMH98143.1"/>
    </source>
</evidence>